<dbReference type="Pfam" id="PF13905">
    <property type="entry name" value="Thioredoxin_8"/>
    <property type="match status" value="1"/>
</dbReference>
<dbReference type="SUPFAM" id="SSF52833">
    <property type="entry name" value="Thioredoxin-like"/>
    <property type="match status" value="1"/>
</dbReference>
<feature type="domain" description="Thioredoxin" evidence="1">
    <location>
        <begin position="100"/>
        <end position="255"/>
    </location>
</feature>
<dbReference type="InterPro" id="IPR036249">
    <property type="entry name" value="Thioredoxin-like_sf"/>
</dbReference>
<dbReference type="Gene3D" id="3.40.30.10">
    <property type="entry name" value="Glutaredoxin"/>
    <property type="match status" value="1"/>
</dbReference>
<gene>
    <name evidence="2" type="ORF">FAZ19_21790</name>
</gene>
<dbReference type="PANTHER" id="PTHR42852">
    <property type="entry name" value="THIOL:DISULFIDE INTERCHANGE PROTEIN DSBE"/>
    <property type="match status" value="1"/>
</dbReference>
<evidence type="ECO:0000313" key="3">
    <source>
        <dbReference type="Proteomes" id="UP000309872"/>
    </source>
</evidence>
<dbReference type="AlphaFoldDB" id="A0A4U0GRE1"/>
<sequence>MRKLRKGESYALLRTIRAAIITTKRSLQRCAQRDDVATEELSERLSRHSAPRSDEGSSRRRRYNLSLIGMICFIVLFSEAQAQSAGEQAAANGLAVIKPLQIGDTIPEALWNLPLQVVNHPDGKDTITLNDYRDKKLIILDFWSSWCSSCINSFPSLDSIQNVFRDDLQILLVNPASSKDDRLRILYIMEQQGRGVTGSFAVPSIYNDKIITKYFQPKVYPRLIWLNEKGEVLAITGKKELNRGRLQQLLLKEGGDRYGN</sequence>
<proteinExistence type="predicted"/>
<evidence type="ECO:0000259" key="1">
    <source>
        <dbReference type="PROSITE" id="PS51352"/>
    </source>
</evidence>
<organism evidence="2 3">
    <name type="scientific">Sphingobacterium alkalisoli</name>
    <dbReference type="NCBI Taxonomy" id="1874115"/>
    <lineage>
        <taxon>Bacteria</taxon>
        <taxon>Pseudomonadati</taxon>
        <taxon>Bacteroidota</taxon>
        <taxon>Sphingobacteriia</taxon>
        <taxon>Sphingobacteriales</taxon>
        <taxon>Sphingobacteriaceae</taxon>
        <taxon>Sphingobacterium</taxon>
    </lineage>
</organism>
<dbReference type="OrthoDB" id="793244at2"/>
<dbReference type="PROSITE" id="PS51352">
    <property type="entry name" value="THIOREDOXIN_2"/>
    <property type="match status" value="1"/>
</dbReference>
<reference evidence="2 3" key="1">
    <citation type="submission" date="2019-04" db="EMBL/GenBank/DDBJ databases">
        <title>Sphingobacterium olei sp. nov., isolated from oil-contaminated soil.</title>
        <authorList>
            <person name="Liu B."/>
        </authorList>
    </citation>
    <scope>NUCLEOTIDE SEQUENCE [LARGE SCALE GENOMIC DNA]</scope>
    <source>
        <strain evidence="2 3">Y3L14</strain>
    </source>
</reference>
<protein>
    <submittedName>
        <fullName evidence="2">Redoxin domain-containing protein</fullName>
    </submittedName>
</protein>
<dbReference type="InterPro" id="IPR013766">
    <property type="entry name" value="Thioredoxin_domain"/>
</dbReference>
<dbReference type="PANTHER" id="PTHR42852:SF13">
    <property type="entry name" value="PROTEIN DIPZ"/>
    <property type="match status" value="1"/>
</dbReference>
<keyword evidence="3" id="KW-1185">Reference proteome</keyword>
<evidence type="ECO:0000313" key="2">
    <source>
        <dbReference type="EMBL" id="TJY61530.1"/>
    </source>
</evidence>
<dbReference type="InterPro" id="IPR050553">
    <property type="entry name" value="Thioredoxin_ResA/DsbE_sf"/>
</dbReference>
<dbReference type="RefSeq" id="WP_136822884.1">
    <property type="nucleotide sequence ID" value="NZ_BMJX01000009.1"/>
</dbReference>
<dbReference type="InterPro" id="IPR012336">
    <property type="entry name" value="Thioredoxin-like_fold"/>
</dbReference>
<dbReference type="Proteomes" id="UP000309872">
    <property type="component" value="Unassembled WGS sequence"/>
</dbReference>
<dbReference type="EMBL" id="SUKA01000009">
    <property type="protein sequence ID" value="TJY61530.1"/>
    <property type="molecule type" value="Genomic_DNA"/>
</dbReference>
<comment type="caution">
    <text evidence="2">The sequence shown here is derived from an EMBL/GenBank/DDBJ whole genome shotgun (WGS) entry which is preliminary data.</text>
</comment>
<accession>A0A4U0GRE1</accession>
<name>A0A4U0GRE1_9SPHI</name>